<dbReference type="Gene3D" id="1.25.10.10">
    <property type="entry name" value="Leucine-rich Repeat Variant"/>
    <property type="match status" value="1"/>
</dbReference>
<dbReference type="InterPro" id="IPR016024">
    <property type="entry name" value="ARM-type_fold"/>
</dbReference>
<feature type="region of interest" description="Disordered" evidence="2">
    <location>
        <begin position="1"/>
        <end position="43"/>
    </location>
</feature>
<dbReference type="PANTHER" id="PTHR22895:SF0">
    <property type="entry name" value="ARMADILLO REPEAT-CONTAINING PROTEIN 6"/>
    <property type="match status" value="1"/>
</dbReference>
<protein>
    <recommendedName>
        <fullName evidence="3">LRRK2 ARM repeat domain-containing protein</fullName>
    </recommendedName>
</protein>
<comment type="caution">
    <text evidence="4">The sequence shown here is derived from an EMBL/GenBank/DDBJ whole genome shotgun (WGS) entry which is preliminary data.</text>
</comment>
<dbReference type="InterPro" id="IPR056597">
    <property type="entry name" value="ARM_LRRK2"/>
</dbReference>
<evidence type="ECO:0000256" key="2">
    <source>
        <dbReference type="SAM" id="MobiDB-lite"/>
    </source>
</evidence>
<dbReference type="Pfam" id="PF23744">
    <property type="entry name" value="ARM_LRRK2"/>
    <property type="match status" value="1"/>
</dbReference>
<dbReference type="InterPro" id="IPR011989">
    <property type="entry name" value="ARM-like"/>
</dbReference>
<accession>A0A9N8HK47</accession>
<keyword evidence="5" id="KW-1185">Reference proteome</keyword>
<gene>
    <name evidence="4" type="ORF">SEMRO_730_G193990.1</name>
</gene>
<dbReference type="AlphaFoldDB" id="A0A9N8HK47"/>
<proteinExistence type="predicted"/>
<dbReference type="EMBL" id="CAICTM010000729">
    <property type="protein sequence ID" value="CAB9515652.1"/>
    <property type="molecule type" value="Genomic_DNA"/>
</dbReference>
<dbReference type="SUPFAM" id="SSF48371">
    <property type="entry name" value="ARM repeat"/>
    <property type="match status" value="1"/>
</dbReference>
<name>A0A9N8HK47_9STRA</name>
<dbReference type="PANTHER" id="PTHR22895">
    <property type="entry name" value="ARMADILLO REPEAT-CONTAINING PROTEIN 6"/>
    <property type="match status" value="1"/>
</dbReference>
<evidence type="ECO:0000313" key="4">
    <source>
        <dbReference type="EMBL" id="CAB9515652.1"/>
    </source>
</evidence>
<dbReference type="OrthoDB" id="56591at2759"/>
<keyword evidence="1" id="KW-0677">Repeat</keyword>
<evidence type="ECO:0000313" key="5">
    <source>
        <dbReference type="Proteomes" id="UP001153069"/>
    </source>
</evidence>
<organism evidence="4 5">
    <name type="scientific">Seminavis robusta</name>
    <dbReference type="NCBI Taxonomy" id="568900"/>
    <lineage>
        <taxon>Eukaryota</taxon>
        <taxon>Sar</taxon>
        <taxon>Stramenopiles</taxon>
        <taxon>Ochrophyta</taxon>
        <taxon>Bacillariophyta</taxon>
        <taxon>Bacillariophyceae</taxon>
        <taxon>Bacillariophycidae</taxon>
        <taxon>Naviculales</taxon>
        <taxon>Naviculaceae</taxon>
        <taxon>Seminavis</taxon>
    </lineage>
</organism>
<dbReference type="Proteomes" id="UP001153069">
    <property type="component" value="Unassembled WGS sequence"/>
</dbReference>
<evidence type="ECO:0000256" key="1">
    <source>
        <dbReference type="ARBA" id="ARBA00022737"/>
    </source>
</evidence>
<evidence type="ECO:0000259" key="3">
    <source>
        <dbReference type="Pfam" id="PF23744"/>
    </source>
</evidence>
<feature type="domain" description="LRRK2 ARM repeat" evidence="3">
    <location>
        <begin position="104"/>
        <end position="271"/>
    </location>
</feature>
<reference evidence="4" key="1">
    <citation type="submission" date="2020-06" db="EMBL/GenBank/DDBJ databases">
        <authorList>
            <consortium name="Plant Systems Biology data submission"/>
        </authorList>
    </citation>
    <scope>NUCLEOTIDE SEQUENCE</scope>
    <source>
        <strain evidence="4">D6</strain>
    </source>
</reference>
<sequence>MASSEPASKRRRTSGELDPQPAVVGSSPTVVQPTEEPDSGSFVAPKLEEIPQLLFVELQKDKEEDIVAALKQLFDLFSPKDKKDKNDPALKNWEKTKHLGPPSFVVVNMRKWAPNHYIQLWSCRVLSVLMVCSKNSCSNNSCIAEMATVESGGVEAVLNAMKSFPQSEVVIQRACCALRNTFLSLIKRPKVVKDCAARFVEELEGVAVMLQTIKEFPEDTSILEHCCLVFKNLAASFKQHHGMFIDAGVVEAVASVQKKHSDNEELKEATKKFMSAMFS</sequence>